<dbReference type="PROSITE" id="PS50179">
    <property type="entry name" value="VHS"/>
    <property type="match status" value="1"/>
</dbReference>
<dbReference type="GO" id="GO:0007165">
    <property type="term" value="P:signal transduction"/>
    <property type="evidence" value="ECO:0007669"/>
    <property type="project" value="TreeGrafter"/>
</dbReference>
<dbReference type="InterPro" id="IPR014645">
    <property type="entry name" value="TOM1"/>
</dbReference>
<feature type="domain" description="VHS" evidence="6">
    <location>
        <begin position="1"/>
        <end position="57"/>
    </location>
</feature>
<dbReference type="GO" id="GO:0015031">
    <property type="term" value="P:protein transport"/>
    <property type="evidence" value="ECO:0007669"/>
    <property type="project" value="UniProtKB-KW"/>
</dbReference>
<dbReference type="EMBL" id="UYJE01008895">
    <property type="protein sequence ID" value="VDI68358.1"/>
    <property type="molecule type" value="Genomic_DNA"/>
</dbReference>
<proteinExistence type="inferred from homology"/>
<dbReference type="Gene3D" id="1.20.58.160">
    <property type="match status" value="1"/>
</dbReference>
<dbReference type="CDD" id="cd14233">
    <property type="entry name" value="GAT_TOM1_like"/>
    <property type="match status" value="1"/>
</dbReference>
<dbReference type="PIRSF" id="PIRSF036948">
    <property type="entry name" value="TOM1"/>
    <property type="match status" value="1"/>
</dbReference>
<keyword evidence="3" id="KW-0653">Protein transport</keyword>
<reference evidence="8" key="1">
    <citation type="submission" date="2018-11" db="EMBL/GenBank/DDBJ databases">
        <authorList>
            <person name="Alioto T."/>
            <person name="Alioto T."/>
        </authorList>
    </citation>
    <scope>NUCLEOTIDE SEQUENCE</scope>
</reference>
<dbReference type="PROSITE" id="PS50909">
    <property type="entry name" value="GAT"/>
    <property type="match status" value="1"/>
</dbReference>
<dbReference type="InterPro" id="IPR008942">
    <property type="entry name" value="ENTH_VHS"/>
</dbReference>
<dbReference type="GO" id="GO:0030276">
    <property type="term" value="F:clathrin binding"/>
    <property type="evidence" value="ECO:0007669"/>
    <property type="project" value="TreeGrafter"/>
</dbReference>
<evidence type="ECO:0000256" key="3">
    <source>
        <dbReference type="ARBA" id="ARBA00022927"/>
    </source>
</evidence>
<dbReference type="PANTHER" id="PTHR13856:SF137">
    <property type="entry name" value="GH05942P"/>
    <property type="match status" value="1"/>
</dbReference>
<keyword evidence="4" id="KW-0175">Coiled coil</keyword>
<dbReference type="Gene3D" id="1.25.40.90">
    <property type="match status" value="1"/>
</dbReference>
<organism evidence="8 9">
    <name type="scientific">Mytilus galloprovincialis</name>
    <name type="common">Mediterranean mussel</name>
    <dbReference type="NCBI Taxonomy" id="29158"/>
    <lineage>
        <taxon>Eukaryota</taxon>
        <taxon>Metazoa</taxon>
        <taxon>Spiralia</taxon>
        <taxon>Lophotrochozoa</taxon>
        <taxon>Mollusca</taxon>
        <taxon>Bivalvia</taxon>
        <taxon>Autobranchia</taxon>
        <taxon>Pteriomorphia</taxon>
        <taxon>Mytilida</taxon>
        <taxon>Mytiloidea</taxon>
        <taxon>Mytilidae</taxon>
        <taxon>Mytilinae</taxon>
        <taxon>Mytilus</taxon>
    </lineage>
</organism>
<dbReference type="GO" id="GO:0035091">
    <property type="term" value="F:phosphatidylinositol binding"/>
    <property type="evidence" value="ECO:0007669"/>
    <property type="project" value="InterPro"/>
</dbReference>
<dbReference type="SUPFAM" id="SSF48464">
    <property type="entry name" value="ENTH/VHS domain"/>
    <property type="match status" value="1"/>
</dbReference>
<sequence length="417" mass="46742">MGDLVKIIGPKYDPPTVLQEKVLSSIQSWSDAFKGQPDLKEVEKCYNDLKGKGIEFPMTDLDHMAPIHTPKRSQPEPEPVIRQQRQPSLRADQPPQIAQIPVVPAGPINPTTEQMGKLKSELTVVNANIKVMGDMLTELDPSSVDPSDLELLQELNRTNRQMQQRLVDLLDKIANEEVTNELLRVNDDINNVFLRYERFERYRTGQSQTDLKKLDTPITEPVMSPPSYNQVEDTSNPPIANLIDLGDDGMVQAPGHLPPINTQMQNMNIGSNPAAKQSDDFDMFAQSRQSFEQNKVKTQDAYANQQEDQFTGGGLGQAVNAKSGELNKEFGNVNKLQSKDTDYDEMEQWLTSDQKKDLEKYKNPQDQLSSSEFDQFLAERSTGANSVPTIAAAAGQRSGSRNRQLQKDEEENPLFAL</sequence>
<evidence type="ECO:0000313" key="9">
    <source>
        <dbReference type="Proteomes" id="UP000596742"/>
    </source>
</evidence>
<feature type="region of interest" description="Disordered" evidence="5">
    <location>
        <begin position="376"/>
        <end position="417"/>
    </location>
</feature>
<feature type="compositionally biased region" description="Acidic residues" evidence="5">
    <location>
        <begin position="408"/>
        <end position="417"/>
    </location>
</feature>
<dbReference type="AlphaFoldDB" id="A0A8B6GR66"/>
<name>A0A8B6GR66_MYTGA</name>
<feature type="coiled-coil region" evidence="4">
    <location>
        <begin position="152"/>
        <end position="179"/>
    </location>
</feature>
<feature type="domain" description="GAT" evidence="7">
    <location>
        <begin position="113"/>
        <end position="201"/>
    </location>
</feature>
<dbReference type="Proteomes" id="UP000596742">
    <property type="component" value="Unassembled WGS sequence"/>
</dbReference>
<accession>A0A8B6GR66</accession>
<dbReference type="GO" id="GO:0043130">
    <property type="term" value="F:ubiquitin binding"/>
    <property type="evidence" value="ECO:0007669"/>
    <property type="project" value="InterPro"/>
</dbReference>
<keyword evidence="2" id="KW-0813">Transport</keyword>
<evidence type="ECO:0008006" key="10">
    <source>
        <dbReference type="Google" id="ProtNLM"/>
    </source>
</evidence>
<dbReference type="GO" id="GO:0005768">
    <property type="term" value="C:endosome"/>
    <property type="evidence" value="ECO:0007669"/>
    <property type="project" value="TreeGrafter"/>
</dbReference>
<dbReference type="OrthoDB" id="2018246at2759"/>
<dbReference type="InterPro" id="IPR004152">
    <property type="entry name" value="GAT_dom"/>
</dbReference>
<evidence type="ECO:0000256" key="2">
    <source>
        <dbReference type="ARBA" id="ARBA00022448"/>
    </source>
</evidence>
<evidence type="ECO:0000259" key="6">
    <source>
        <dbReference type="PROSITE" id="PS50179"/>
    </source>
</evidence>
<evidence type="ECO:0000256" key="1">
    <source>
        <dbReference type="ARBA" id="ARBA00007708"/>
    </source>
</evidence>
<comment type="caution">
    <text evidence="8">The sequence shown here is derived from an EMBL/GenBank/DDBJ whole genome shotgun (WGS) entry which is preliminary data.</text>
</comment>
<comment type="similarity">
    <text evidence="1">Belongs to the TOM1 family.</text>
</comment>
<evidence type="ECO:0000256" key="5">
    <source>
        <dbReference type="SAM" id="MobiDB-lite"/>
    </source>
</evidence>
<keyword evidence="9" id="KW-1185">Reference proteome</keyword>
<dbReference type="SUPFAM" id="SSF89009">
    <property type="entry name" value="GAT-like domain"/>
    <property type="match status" value="1"/>
</dbReference>
<gene>
    <name evidence="8" type="ORF">MGAL_10B092367A</name>
</gene>
<protein>
    <recommendedName>
        <fullName evidence="10">TOM1-like protein 2</fullName>
    </recommendedName>
</protein>
<dbReference type="PANTHER" id="PTHR13856">
    <property type="entry name" value="VHS DOMAIN CONTAINING PROTEIN FAMILY"/>
    <property type="match status" value="1"/>
</dbReference>
<dbReference type="InterPro" id="IPR002014">
    <property type="entry name" value="VHS_dom"/>
</dbReference>
<feature type="region of interest" description="Disordered" evidence="5">
    <location>
        <begin position="64"/>
        <end position="93"/>
    </location>
</feature>
<dbReference type="Pfam" id="PF03127">
    <property type="entry name" value="GAT"/>
    <property type="match status" value="1"/>
</dbReference>
<evidence type="ECO:0000256" key="4">
    <source>
        <dbReference type="SAM" id="Coils"/>
    </source>
</evidence>
<dbReference type="InterPro" id="IPR038425">
    <property type="entry name" value="GAT_sf"/>
</dbReference>
<evidence type="ECO:0000313" key="8">
    <source>
        <dbReference type="EMBL" id="VDI68358.1"/>
    </source>
</evidence>
<dbReference type="GO" id="GO:0016020">
    <property type="term" value="C:membrane"/>
    <property type="evidence" value="ECO:0007669"/>
    <property type="project" value="TreeGrafter"/>
</dbReference>
<evidence type="ECO:0000259" key="7">
    <source>
        <dbReference type="PROSITE" id="PS50909"/>
    </source>
</evidence>